<proteinExistence type="predicted"/>
<dbReference type="AlphaFoldDB" id="A0A8J4A0T9"/>
<dbReference type="PANTHER" id="PTHR36452">
    <property type="entry name" value="CHROMOSOME 12, WHOLE GENOME SHOTGUN SEQUENCE"/>
    <property type="match status" value="1"/>
</dbReference>
<dbReference type="Proteomes" id="UP000635606">
    <property type="component" value="Unassembled WGS sequence"/>
</dbReference>
<dbReference type="InterPro" id="IPR012808">
    <property type="entry name" value="CHP02453"/>
</dbReference>
<dbReference type="Pfam" id="PF09365">
    <property type="entry name" value="DUF2461"/>
    <property type="match status" value="1"/>
</dbReference>
<gene>
    <name evidence="1" type="ORF">Voc01_057380</name>
</gene>
<reference evidence="1" key="1">
    <citation type="submission" date="2021-01" db="EMBL/GenBank/DDBJ databases">
        <title>Whole genome shotgun sequence of Virgisporangium ochraceum NBRC 16418.</title>
        <authorList>
            <person name="Komaki H."/>
            <person name="Tamura T."/>
        </authorList>
    </citation>
    <scope>NUCLEOTIDE SEQUENCE</scope>
    <source>
        <strain evidence="1">NBRC 16418</strain>
    </source>
</reference>
<comment type="caution">
    <text evidence="1">The sequence shown here is derived from an EMBL/GenBank/DDBJ whole genome shotgun (WGS) entry which is preliminary data.</text>
</comment>
<protein>
    <submittedName>
        <fullName evidence="1">Uncharacterized protein</fullName>
    </submittedName>
</protein>
<accession>A0A8J4A0T9</accession>
<dbReference type="PANTHER" id="PTHR36452:SF1">
    <property type="entry name" value="DUF2461 DOMAIN-CONTAINING PROTEIN"/>
    <property type="match status" value="1"/>
</dbReference>
<keyword evidence="2" id="KW-1185">Reference proteome</keyword>
<sequence length="341" mass="37307">MPMSGAELFWELVEPMYADPAVQRSTMMGLPCVRLDGRFFASLDRRSGALLVKLPAERVGQLIATGDGEPFAPAGRTFREWVALPRPDRRRWRRLLAEARDHAAGGGPTARPAPDDAGGFGGFGAGGLAFLTALERDNTKRCFDTHHDVYRRELLEPAKAFVTDLGERLRRRVSGGLRAEPRVGGSLFRIANHLRFAPDKPPYKPHLDLAFWDGPNGPRVDPALILRIAPAEIHLGCGVMPRSGAALDAYRKALHDNAPDLDRHVTAVLADGAELSEPTRRRVPAGFDPDTPAARFAVRDGFHVVRRLAHPAAITTPAFAGWCADRLAPFAPVHRWLAGAR</sequence>
<dbReference type="EMBL" id="BOPH01000082">
    <property type="protein sequence ID" value="GIJ70821.1"/>
    <property type="molecule type" value="Genomic_DNA"/>
</dbReference>
<evidence type="ECO:0000313" key="2">
    <source>
        <dbReference type="Proteomes" id="UP000635606"/>
    </source>
</evidence>
<organism evidence="1 2">
    <name type="scientific">Virgisporangium ochraceum</name>
    <dbReference type="NCBI Taxonomy" id="65505"/>
    <lineage>
        <taxon>Bacteria</taxon>
        <taxon>Bacillati</taxon>
        <taxon>Actinomycetota</taxon>
        <taxon>Actinomycetes</taxon>
        <taxon>Micromonosporales</taxon>
        <taxon>Micromonosporaceae</taxon>
        <taxon>Virgisporangium</taxon>
    </lineage>
</organism>
<evidence type="ECO:0000313" key="1">
    <source>
        <dbReference type="EMBL" id="GIJ70821.1"/>
    </source>
</evidence>
<name>A0A8J4A0T9_9ACTN</name>